<dbReference type="SUPFAM" id="SSF49363">
    <property type="entry name" value="Purple acid phosphatase, N-terminal domain"/>
    <property type="match status" value="1"/>
</dbReference>
<sequence length="629" mass="70283">MTHTWPRRLLGMAICGLILGGAVMLQRLQSETIANSGAPIAHWTFNSAQLTNQQFAPKVGRLPMAASSRPTLTPEPHAAMLFQSPNDRLTVIDKLDISADWLPKQNITLSAVVRVDRLQEWGGIIGCLQDNGDAEKGVLLGIKDQAFTFALASKGADDGDGKMTYLTSKTPVPLGKWVHLVGTYDGKQMALYVNGALDASSVEQNGPILWDAAPWVIGRYQDRDEDYPFTGAIHEAAVYDSTLPATAIADQAKAFASWFGLPAAVPTKTVGAFLIPPYLQYPTQDRITVMWETPTPTTGKVKFGLSANNMDREVASAEPKTIHEVTLTGLKPSTRYIYQVSGNSDGGAFESEILTFSTAVKPDEAFSFGVIGDTQRNPVITEKITKLMFRRRPNFVIHCGDVVDDGPSKKQWVYDLFQPGNTLFSRVAVFPTIGNHEKNHPFYYQYFSLPNPEYFYTFQYGNAEFFVIDSNKSLAPTAEQYRLLEQALAKSRATWKFAYHHHPLYSSDSDDYGNSFRGPNEWGAKNPRFLEPLYEKYNMDIVFNGHIHVYERSYPIRGGRVDRQKGIIHVTSGGGGARLEEFAPTPAWFKAELRVDYHYCNLNIQGNRLSFKAFDQNDQLFDYFDLAKE</sequence>
<dbReference type="PROSITE" id="PS50853">
    <property type="entry name" value="FN3"/>
    <property type="match status" value="1"/>
</dbReference>
<evidence type="ECO:0000313" key="5">
    <source>
        <dbReference type="Proteomes" id="UP000464378"/>
    </source>
</evidence>
<organism evidence="4">
    <name type="scientific">Tuwongella immobilis</name>
    <dbReference type="NCBI Taxonomy" id="692036"/>
    <lineage>
        <taxon>Bacteria</taxon>
        <taxon>Pseudomonadati</taxon>
        <taxon>Planctomycetota</taxon>
        <taxon>Planctomycetia</taxon>
        <taxon>Gemmatales</taxon>
        <taxon>Gemmataceae</taxon>
        <taxon>Tuwongella</taxon>
    </lineage>
</organism>
<reference evidence="4" key="1">
    <citation type="submission" date="2019-04" db="EMBL/GenBank/DDBJ databases">
        <authorList>
            <consortium name="Science for Life Laboratories"/>
        </authorList>
    </citation>
    <scope>NUCLEOTIDE SEQUENCE</scope>
    <source>
        <strain evidence="4">MBLW1</strain>
    </source>
</reference>
<evidence type="ECO:0000259" key="3">
    <source>
        <dbReference type="PROSITE" id="PS50853"/>
    </source>
</evidence>
<dbReference type="InterPro" id="IPR029052">
    <property type="entry name" value="Metallo-depent_PP-like"/>
</dbReference>
<dbReference type="SMART" id="SM00560">
    <property type="entry name" value="LamGL"/>
    <property type="match status" value="1"/>
</dbReference>
<gene>
    <name evidence="4" type="ORF">GMBLW1_14170</name>
</gene>
<dbReference type="Gene3D" id="2.60.120.200">
    <property type="match status" value="1"/>
</dbReference>
<keyword evidence="1" id="KW-0732">Signal</keyword>
<dbReference type="RefSeq" id="WP_162657709.1">
    <property type="nucleotide sequence ID" value="NZ_LR593887.1"/>
</dbReference>
<keyword evidence="2" id="KW-1015">Disulfide bond</keyword>
<evidence type="ECO:0000313" key="4">
    <source>
        <dbReference type="EMBL" id="VIP02543.1"/>
    </source>
</evidence>
<dbReference type="Pfam" id="PF13385">
    <property type="entry name" value="Laminin_G_3"/>
    <property type="match status" value="1"/>
</dbReference>
<dbReference type="InterPro" id="IPR013320">
    <property type="entry name" value="ConA-like_dom_sf"/>
</dbReference>
<protein>
    <recommendedName>
        <fullName evidence="3">Fibronectin type-III domain-containing protein</fullName>
    </recommendedName>
</protein>
<dbReference type="InterPro" id="IPR004843">
    <property type="entry name" value="Calcineurin-like_PHP"/>
</dbReference>
<dbReference type="KEGG" id="tim:GMBLW1_14170"/>
<evidence type="ECO:0000256" key="2">
    <source>
        <dbReference type="ARBA" id="ARBA00023157"/>
    </source>
</evidence>
<proteinExistence type="predicted"/>
<dbReference type="Gene3D" id="2.60.40.380">
    <property type="entry name" value="Purple acid phosphatase-like, N-terminal"/>
    <property type="match status" value="1"/>
</dbReference>
<dbReference type="EMBL" id="LR593887">
    <property type="protein sequence ID" value="VTS01718.1"/>
    <property type="molecule type" value="Genomic_DNA"/>
</dbReference>
<dbReference type="CDD" id="cd00063">
    <property type="entry name" value="FN3"/>
    <property type="match status" value="1"/>
</dbReference>
<dbReference type="InterPro" id="IPR006558">
    <property type="entry name" value="LamG-like"/>
</dbReference>
<keyword evidence="5" id="KW-1185">Reference proteome</keyword>
<dbReference type="InterPro" id="IPR015914">
    <property type="entry name" value="PAPs_N"/>
</dbReference>
<dbReference type="Proteomes" id="UP000464378">
    <property type="component" value="Chromosome"/>
</dbReference>
<dbReference type="PANTHER" id="PTHR22953:SF153">
    <property type="entry name" value="PURPLE ACID PHOSPHATASE"/>
    <property type="match status" value="1"/>
</dbReference>
<evidence type="ECO:0000256" key="1">
    <source>
        <dbReference type="ARBA" id="ARBA00022729"/>
    </source>
</evidence>
<dbReference type="InterPro" id="IPR003961">
    <property type="entry name" value="FN3_dom"/>
</dbReference>
<dbReference type="InParanoid" id="A0A6C2YN45"/>
<dbReference type="PANTHER" id="PTHR22953">
    <property type="entry name" value="ACID PHOSPHATASE RELATED"/>
    <property type="match status" value="1"/>
</dbReference>
<dbReference type="InterPro" id="IPR008963">
    <property type="entry name" value="Purple_acid_Pase-like_N"/>
</dbReference>
<dbReference type="AlphaFoldDB" id="A0A6C2YN45"/>
<dbReference type="Pfam" id="PF00149">
    <property type="entry name" value="Metallophos"/>
    <property type="match status" value="1"/>
</dbReference>
<accession>A0A6C2YN45</accession>
<feature type="domain" description="Fibronectin type-III" evidence="3">
    <location>
        <begin position="273"/>
        <end position="363"/>
    </location>
</feature>
<dbReference type="GO" id="GO:0003993">
    <property type="term" value="F:acid phosphatase activity"/>
    <property type="evidence" value="ECO:0007669"/>
    <property type="project" value="InterPro"/>
</dbReference>
<dbReference type="InterPro" id="IPR039331">
    <property type="entry name" value="PAPs-like"/>
</dbReference>
<name>A0A6C2YN45_9BACT</name>
<dbReference type="Pfam" id="PF16656">
    <property type="entry name" value="Pur_ac_phosph_N"/>
    <property type="match status" value="1"/>
</dbReference>
<dbReference type="Gene3D" id="3.60.21.10">
    <property type="match status" value="1"/>
</dbReference>
<dbReference type="SUPFAM" id="SSF49899">
    <property type="entry name" value="Concanavalin A-like lectins/glucanases"/>
    <property type="match status" value="1"/>
</dbReference>
<dbReference type="GO" id="GO:0046872">
    <property type="term" value="F:metal ion binding"/>
    <property type="evidence" value="ECO:0007669"/>
    <property type="project" value="InterPro"/>
</dbReference>
<dbReference type="SUPFAM" id="SSF56300">
    <property type="entry name" value="Metallo-dependent phosphatases"/>
    <property type="match status" value="1"/>
</dbReference>
<dbReference type="EMBL" id="LR586016">
    <property type="protein sequence ID" value="VIP02543.1"/>
    <property type="molecule type" value="Genomic_DNA"/>
</dbReference>